<evidence type="ECO:0000256" key="1">
    <source>
        <dbReference type="ARBA" id="ARBA00004496"/>
    </source>
</evidence>
<keyword evidence="5 9" id="KW-0863">Zinc-finger</keyword>
<dbReference type="Ensembl" id="ENSCSAVT00000013399.1">
    <property type="protein sequence ID" value="ENSCSAVP00000013249.1"/>
    <property type="gene ID" value="ENSCSAVG00000007777.1"/>
</dbReference>
<organism evidence="12 13">
    <name type="scientific">Ciona savignyi</name>
    <name type="common">Pacific transparent sea squirt</name>
    <dbReference type="NCBI Taxonomy" id="51511"/>
    <lineage>
        <taxon>Eukaryota</taxon>
        <taxon>Metazoa</taxon>
        <taxon>Chordata</taxon>
        <taxon>Tunicata</taxon>
        <taxon>Ascidiacea</taxon>
        <taxon>Phlebobranchia</taxon>
        <taxon>Cionidae</taxon>
        <taxon>Ciona</taxon>
    </lineage>
</organism>
<dbReference type="InterPro" id="IPR017907">
    <property type="entry name" value="Znf_RING_CS"/>
</dbReference>
<sequence length="694" mass="77894">NSSNYSRQYNGKINNSYNGNKPFKSRDSRGVGGSGGGRRNQMIKARRDEYNSNSVESSNNKKVNLNHLLNFTYQSIEQDTGRHHHHKFAPKYSHFNKTQFIQANCQFIVKEGTDYSAHLADSDLPINWDLVEKVNMWACDAPSCPICLYEPQVAKITKCGHIFCWPCILHYLSLDTKMGRKCPICHEPVVKAELKSVSVYSDVAHETQCVVSMQLMKRERGSAVAIPVSNNPAKNTLISCGDTSSETRNLKFLISSANQVKDDIVNLELGQLNFKLATETDELEKIYIELAVELCKERMALLTASIQGADVTWLSFNYIVPYFSVVLDMTSAPTPHRNVMRQLTAIAPFFFKCILFVFLEPTVQQSNSVDCETNNPPDESTDGTDHQTPSSSPANQFYYFYQSKDGQHIYLHPINTKCLMHQYGSLENCPTEITAKIMEMEGFTMNEATRKRHRYLWHLPISLEFRIAELDLRPPLVTTATLAFFRESLERRAGQRKKRARDEKRVLRRAQNEQMRKEGKYPAARICLESQKQFPRVHASNPGGSFSVLLSSPGTTPCSESSLASYITSAPSAESCELRDTPSPLSSVGSLENSSAGLSFAQMLRNTQEHPTWPKLETISRPPVAALSSPDPNEEEVDPNYVPPPSYKSSFGDDLCTALDQLGATGKGEKQRKKGKGKRGKKLLLFSTAGQQHQ</sequence>
<evidence type="ECO:0000256" key="4">
    <source>
        <dbReference type="ARBA" id="ARBA00022723"/>
    </source>
</evidence>
<dbReference type="InParanoid" id="H2Z6N7"/>
<feature type="domain" description="RING-type" evidence="11">
    <location>
        <begin position="144"/>
        <end position="186"/>
    </location>
</feature>
<feature type="compositionally biased region" description="Polar residues" evidence="10">
    <location>
        <begin position="1"/>
        <end position="19"/>
    </location>
</feature>
<feature type="compositionally biased region" description="Basic and acidic residues" evidence="10">
    <location>
        <begin position="500"/>
        <end position="518"/>
    </location>
</feature>
<dbReference type="GO" id="GO:0008270">
    <property type="term" value="F:zinc ion binding"/>
    <property type="evidence" value="ECO:0007669"/>
    <property type="project" value="UniProtKB-KW"/>
</dbReference>
<dbReference type="FunCoup" id="H2Z6N7">
    <property type="interactions" value="280"/>
</dbReference>
<accession>H2Z6N7</accession>
<dbReference type="GO" id="GO:0000976">
    <property type="term" value="F:transcription cis-regulatory region binding"/>
    <property type="evidence" value="ECO:0007669"/>
    <property type="project" value="TreeGrafter"/>
</dbReference>
<keyword evidence="6" id="KW-0862">Zinc</keyword>
<comment type="similarity">
    <text evidence="2">Belongs to the RNF10 family.</text>
</comment>
<evidence type="ECO:0000256" key="5">
    <source>
        <dbReference type="ARBA" id="ARBA00022771"/>
    </source>
</evidence>
<evidence type="ECO:0000256" key="8">
    <source>
        <dbReference type="ARBA" id="ARBA00035390"/>
    </source>
</evidence>
<feature type="region of interest" description="Disordered" evidence="10">
    <location>
        <begin position="368"/>
        <end position="391"/>
    </location>
</feature>
<dbReference type="InterPro" id="IPR013083">
    <property type="entry name" value="Znf_RING/FYVE/PHD"/>
</dbReference>
<reference evidence="12" key="3">
    <citation type="submission" date="2025-09" db="UniProtKB">
        <authorList>
            <consortium name="Ensembl"/>
        </authorList>
    </citation>
    <scope>IDENTIFICATION</scope>
</reference>
<dbReference type="CDD" id="cd16536">
    <property type="entry name" value="RING-HC_RNF10"/>
    <property type="match status" value="1"/>
</dbReference>
<keyword evidence="3" id="KW-0963">Cytoplasm</keyword>
<feature type="compositionally biased region" description="Polar residues" evidence="10">
    <location>
        <begin position="368"/>
        <end position="378"/>
    </location>
</feature>
<reference evidence="13" key="1">
    <citation type="submission" date="2003-08" db="EMBL/GenBank/DDBJ databases">
        <authorList>
            <person name="Birren B."/>
            <person name="Nusbaum C."/>
            <person name="Abebe A."/>
            <person name="Abouelleil A."/>
            <person name="Adekoya E."/>
            <person name="Ait-zahra M."/>
            <person name="Allen N."/>
            <person name="Allen T."/>
            <person name="An P."/>
            <person name="Anderson M."/>
            <person name="Anderson S."/>
            <person name="Arachchi H."/>
            <person name="Armbruster J."/>
            <person name="Bachantsang P."/>
            <person name="Baldwin J."/>
            <person name="Barry A."/>
            <person name="Bayul T."/>
            <person name="Blitshsteyn B."/>
            <person name="Bloom T."/>
            <person name="Blye J."/>
            <person name="Boguslavskiy L."/>
            <person name="Borowsky M."/>
            <person name="Boukhgalter B."/>
            <person name="Brunache A."/>
            <person name="Butler J."/>
            <person name="Calixte N."/>
            <person name="Calvo S."/>
            <person name="Camarata J."/>
            <person name="Campo K."/>
            <person name="Chang J."/>
            <person name="Cheshatsang Y."/>
            <person name="Citroen M."/>
            <person name="Collymore A."/>
            <person name="Considine T."/>
            <person name="Cook A."/>
            <person name="Cooke P."/>
            <person name="Corum B."/>
            <person name="Cuomo C."/>
            <person name="David R."/>
            <person name="Dawoe T."/>
            <person name="Degray S."/>
            <person name="Dodge S."/>
            <person name="Dooley K."/>
            <person name="Dorje P."/>
            <person name="Dorjee K."/>
            <person name="Dorris L."/>
            <person name="Duffey N."/>
            <person name="Dupes A."/>
            <person name="Elkins T."/>
            <person name="Engels R."/>
            <person name="Erickson J."/>
            <person name="Farina A."/>
            <person name="Faro S."/>
            <person name="Ferreira P."/>
            <person name="Fischer H."/>
            <person name="Fitzgerald M."/>
            <person name="Foley K."/>
            <person name="Gage D."/>
            <person name="Galagan J."/>
            <person name="Gearin G."/>
            <person name="Gnerre S."/>
            <person name="Gnirke A."/>
            <person name="Goyette A."/>
            <person name="Graham J."/>
            <person name="Grandbois E."/>
            <person name="Gyaltsen K."/>
            <person name="Hafez N."/>
            <person name="Hagopian D."/>
            <person name="Hagos B."/>
            <person name="Hall J."/>
            <person name="Hatcher B."/>
            <person name="Heller A."/>
            <person name="Higgins H."/>
            <person name="Honan T."/>
            <person name="Horn A."/>
            <person name="Houde N."/>
            <person name="Hughes L."/>
            <person name="Hulme W."/>
            <person name="Husby E."/>
            <person name="Iliev I."/>
            <person name="Jaffe D."/>
            <person name="Jones C."/>
            <person name="Kamal M."/>
            <person name="Kamat A."/>
            <person name="Kamvysselis M."/>
            <person name="Karlsson E."/>
            <person name="Kells C."/>
            <person name="Kieu A."/>
            <person name="Kisner P."/>
            <person name="Kodira C."/>
            <person name="Kulbokas E."/>
            <person name="Labutti K."/>
            <person name="Lama D."/>
            <person name="Landers T."/>
            <person name="Leger J."/>
            <person name="Levine S."/>
            <person name="Lewis D."/>
            <person name="Lewis T."/>
            <person name="Lindblad-toh K."/>
            <person name="Liu X."/>
            <person name="Lokyitsang T."/>
            <person name="Lokyitsang Y."/>
            <person name="Lucien O."/>
            <person name="Lui A."/>
            <person name="Ma L.J."/>
            <person name="Mabbitt R."/>
            <person name="Macdonald J."/>
            <person name="Maclean C."/>
            <person name="Major J."/>
            <person name="Manning J."/>
            <person name="Marabella R."/>
            <person name="Maru K."/>
            <person name="Matthews C."/>
            <person name="Mauceli E."/>
            <person name="Mccarthy M."/>
            <person name="Mcdonough S."/>
            <person name="Mcghee T."/>
            <person name="Meldrim J."/>
            <person name="Meneus L."/>
            <person name="Mesirov J."/>
            <person name="Mihalev A."/>
            <person name="Mihova T."/>
            <person name="Mikkelsen T."/>
            <person name="Mlenga V."/>
            <person name="Moru K."/>
            <person name="Mozes J."/>
            <person name="Mulrain L."/>
            <person name="Munson G."/>
            <person name="Naylor J."/>
            <person name="Newes C."/>
            <person name="Nguyen C."/>
            <person name="Nguyen N."/>
            <person name="Nguyen T."/>
            <person name="Nicol R."/>
            <person name="Nielsen C."/>
            <person name="Nizzari M."/>
            <person name="Norbu C."/>
            <person name="Norbu N."/>
            <person name="O'donnell P."/>
            <person name="Okoawo O."/>
            <person name="O'leary S."/>
            <person name="Omotosho B."/>
            <person name="O'neill K."/>
            <person name="Osman S."/>
            <person name="Parker S."/>
            <person name="Perrin D."/>
            <person name="Phunkhang P."/>
            <person name="Piqani B."/>
            <person name="Purcell S."/>
            <person name="Rachupka T."/>
            <person name="Ramasamy U."/>
            <person name="Rameau R."/>
            <person name="Ray V."/>
            <person name="Raymond C."/>
            <person name="Retta R."/>
            <person name="Richardson S."/>
            <person name="Rise C."/>
            <person name="Rodriguez J."/>
            <person name="Rogers J."/>
            <person name="Rogov P."/>
            <person name="Rutman M."/>
            <person name="Schupbach R."/>
            <person name="Seaman C."/>
            <person name="Settipalli S."/>
            <person name="Sharpe T."/>
            <person name="Sheridan J."/>
            <person name="Sherpa N."/>
            <person name="Shi J."/>
            <person name="Smirnov S."/>
            <person name="Smith C."/>
            <person name="Sougnez C."/>
            <person name="Spencer B."/>
            <person name="Stalker J."/>
            <person name="Stange-thomann N."/>
            <person name="Stavropoulos S."/>
            <person name="Stetson K."/>
            <person name="Stone C."/>
            <person name="Stone S."/>
            <person name="Stubbs M."/>
            <person name="Talamas J."/>
            <person name="Tchuinga P."/>
            <person name="Tenzing P."/>
            <person name="Tesfaye S."/>
            <person name="Theodore J."/>
            <person name="Thoulutsang Y."/>
            <person name="Topham K."/>
            <person name="Towey S."/>
            <person name="Tsamla T."/>
            <person name="Tsomo N."/>
            <person name="Vallee D."/>
            <person name="Vassiliev H."/>
            <person name="Venkataraman V."/>
            <person name="Vinson J."/>
            <person name="Vo A."/>
            <person name="Wade C."/>
            <person name="Wang S."/>
            <person name="Wangchuk T."/>
            <person name="Wangdi T."/>
            <person name="Whittaker C."/>
            <person name="Wilkinson J."/>
            <person name="Wu Y."/>
            <person name="Wyman D."/>
            <person name="Yadav S."/>
            <person name="Yang S."/>
            <person name="Yang X."/>
            <person name="Yeager S."/>
            <person name="Yee E."/>
            <person name="Young G."/>
            <person name="Zainoun J."/>
            <person name="Zembeck L."/>
            <person name="Zimmer A."/>
            <person name="Zody M."/>
            <person name="Lander E."/>
        </authorList>
    </citation>
    <scope>NUCLEOTIDE SEQUENCE [LARGE SCALE GENOMIC DNA]</scope>
</reference>
<dbReference type="STRING" id="51511.ENSCSAVP00000013249"/>
<dbReference type="AlphaFoldDB" id="H2Z6N7"/>
<dbReference type="PROSITE" id="PS00518">
    <property type="entry name" value="ZF_RING_1"/>
    <property type="match status" value="1"/>
</dbReference>
<evidence type="ECO:0000256" key="10">
    <source>
        <dbReference type="SAM" id="MobiDB-lite"/>
    </source>
</evidence>
<dbReference type="GO" id="GO:0045944">
    <property type="term" value="P:positive regulation of transcription by RNA polymerase II"/>
    <property type="evidence" value="ECO:0007669"/>
    <property type="project" value="TreeGrafter"/>
</dbReference>
<feature type="region of interest" description="Disordered" evidence="10">
    <location>
        <begin position="494"/>
        <end position="518"/>
    </location>
</feature>
<feature type="compositionally biased region" description="Polar residues" evidence="10">
    <location>
        <begin position="583"/>
        <end position="592"/>
    </location>
</feature>
<feature type="region of interest" description="Disordered" evidence="10">
    <location>
        <begin position="1"/>
        <end position="58"/>
    </location>
</feature>
<dbReference type="eggNOG" id="KOG2164">
    <property type="taxonomic scope" value="Eukaryota"/>
</dbReference>
<dbReference type="SUPFAM" id="SSF57850">
    <property type="entry name" value="RING/U-box"/>
    <property type="match status" value="1"/>
</dbReference>
<dbReference type="InterPro" id="IPR001841">
    <property type="entry name" value="Znf_RING"/>
</dbReference>
<dbReference type="PROSITE" id="PS50089">
    <property type="entry name" value="ZF_RING_2"/>
    <property type="match status" value="1"/>
</dbReference>
<evidence type="ECO:0000256" key="3">
    <source>
        <dbReference type="ARBA" id="ARBA00022490"/>
    </source>
</evidence>
<feature type="compositionally biased region" description="Basic residues" evidence="10">
    <location>
        <begin position="670"/>
        <end position="682"/>
    </location>
</feature>
<dbReference type="Pfam" id="PF00097">
    <property type="entry name" value="zf-C3HC4"/>
    <property type="match status" value="1"/>
</dbReference>
<name>H2Z6N7_CIOSA</name>
<dbReference type="GeneTree" id="ENSGT00390000001731"/>
<dbReference type="InterPro" id="IPR018957">
    <property type="entry name" value="Znf_C3HC4_RING-type"/>
</dbReference>
<evidence type="ECO:0000313" key="12">
    <source>
        <dbReference type="Ensembl" id="ENSCSAVP00000013249.1"/>
    </source>
</evidence>
<dbReference type="GO" id="GO:0005737">
    <property type="term" value="C:cytoplasm"/>
    <property type="evidence" value="ECO:0007669"/>
    <property type="project" value="UniProtKB-SubCell"/>
</dbReference>
<keyword evidence="4" id="KW-0479">Metal-binding</keyword>
<dbReference type="PANTHER" id="PTHR12983:SF9">
    <property type="entry name" value="E3 UBIQUITIN-PROTEIN LIGASE RNF10"/>
    <property type="match status" value="1"/>
</dbReference>
<evidence type="ECO:0000256" key="9">
    <source>
        <dbReference type="PROSITE-ProRule" id="PRU00175"/>
    </source>
</evidence>
<feature type="region of interest" description="Disordered" evidence="10">
    <location>
        <begin position="662"/>
        <end position="694"/>
    </location>
</feature>
<comment type="subcellular location">
    <subcellularLocation>
        <location evidence="1">Cytoplasm</location>
    </subcellularLocation>
</comment>
<protein>
    <recommendedName>
        <fullName evidence="7">E3 ubiquitin-protein ligase RNF10</fullName>
    </recommendedName>
    <alternativeName>
        <fullName evidence="8">RING finger protein 10</fullName>
    </alternativeName>
</protein>
<keyword evidence="13" id="KW-1185">Reference proteome</keyword>
<evidence type="ECO:0000259" key="11">
    <source>
        <dbReference type="PROSITE" id="PS50089"/>
    </source>
</evidence>
<reference evidence="12" key="2">
    <citation type="submission" date="2025-08" db="UniProtKB">
        <authorList>
            <consortium name="Ensembl"/>
        </authorList>
    </citation>
    <scope>IDENTIFICATION</scope>
</reference>
<dbReference type="Gene3D" id="3.30.40.10">
    <property type="entry name" value="Zinc/RING finger domain, C3HC4 (zinc finger)"/>
    <property type="match status" value="1"/>
</dbReference>
<evidence type="ECO:0000256" key="2">
    <source>
        <dbReference type="ARBA" id="ARBA00008117"/>
    </source>
</evidence>
<dbReference type="InterPro" id="IPR039739">
    <property type="entry name" value="MAG2/RNF10"/>
</dbReference>
<feature type="region of interest" description="Disordered" evidence="10">
    <location>
        <begin position="611"/>
        <end position="647"/>
    </location>
</feature>
<dbReference type="SMART" id="SM00184">
    <property type="entry name" value="RING"/>
    <property type="match status" value="1"/>
</dbReference>
<evidence type="ECO:0000313" key="13">
    <source>
        <dbReference type="Proteomes" id="UP000007875"/>
    </source>
</evidence>
<dbReference type="PANTHER" id="PTHR12983">
    <property type="entry name" value="RING FINGER 10 FAMILY MEMBER"/>
    <property type="match status" value="1"/>
</dbReference>
<feature type="region of interest" description="Disordered" evidence="10">
    <location>
        <begin position="572"/>
        <end position="592"/>
    </location>
</feature>
<evidence type="ECO:0000256" key="6">
    <source>
        <dbReference type="ARBA" id="ARBA00022833"/>
    </source>
</evidence>
<proteinExistence type="inferred from homology"/>
<evidence type="ECO:0000256" key="7">
    <source>
        <dbReference type="ARBA" id="ARBA00035131"/>
    </source>
</evidence>
<dbReference type="Proteomes" id="UP000007875">
    <property type="component" value="Unassembled WGS sequence"/>
</dbReference>